<keyword evidence="1" id="KW-1133">Transmembrane helix</keyword>
<reference evidence="2" key="1">
    <citation type="submission" date="2022-10" db="EMBL/GenBank/DDBJ databases">
        <title>Whole-Genome Sequencing of Brachybacterium huguangmaarense BRM-3, Isolated from Betula schmidtii.</title>
        <authorList>
            <person name="Haam D."/>
        </authorList>
    </citation>
    <scope>NUCLEOTIDE SEQUENCE</scope>
    <source>
        <strain evidence="2">BRM-3</strain>
    </source>
</reference>
<dbReference type="Proteomes" id="UP001164305">
    <property type="component" value="Chromosome"/>
</dbReference>
<gene>
    <name evidence="2" type="ORF">BRM3_01935</name>
</gene>
<keyword evidence="1" id="KW-0812">Transmembrane</keyword>
<keyword evidence="1" id="KW-0472">Membrane</keyword>
<feature type="transmembrane region" description="Helical" evidence="1">
    <location>
        <begin position="20"/>
        <end position="37"/>
    </location>
</feature>
<dbReference type="RefSeq" id="WP_263594429.1">
    <property type="nucleotide sequence ID" value="NZ_CP107020.1"/>
</dbReference>
<proteinExistence type="predicted"/>
<dbReference type="EMBL" id="CP107020">
    <property type="protein sequence ID" value="UYG17220.1"/>
    <property type="molecule type" value="Genomic_DNA"/>
</dbReference>
<evidence type="ECO:0000256" key="1">
    <source>
        <dbReference type="SAM" id="Phobius"/>
    </source>
</evidence>
<name>A0ABY6G2C0_9MICO</name>
<organism evidence="2 3">
    <name type="scientific">Brachybacterium huguangmaarense</name>
    <dbReference type="NCBI Taxonomy" id="1652028"/>
    <lineage>
        <taxon>Bacteria</taxon>
        <taxon>Bacillati</taxon>
        <taxon>Actinomycetota</taxon>
        <taxon>Actinomycetes</taxon>
        <taxon>Micrococcales</taxon>
        <taxon>Dermabacteraceae</taxon>
        <taxon>Brachybacterium</taxon>
    </lineage>
</organism>
<evidence type="ECO:0000313" key="2">
    <source>
        <dbReference type="EMBL" id="UYG17220.1"/>
    </source>
</evidence>
<keyword evidence="3" id="KW-1185">Reference proteome</keyword>
<evidence type="ECO:0000313" key="3">
    <source>
        <dbReference type="Proteomes" id="UP001164305"/>
    </source>
</evidence>
<evidence type="ECO:0008006" key="4">
    <source>
        <dbReference type="Google" id="ProtNLM"/>
    </source>
</evidence>
<sequence>MSIRTRVALGAARNAPGTAVLLLLMTAVLSLGSFLLLGGSQRYLDAVEDGAASTFGDYGYQFGGGDDASRAVFEGGTDTGEFTAVVTAHGAIGSVDGGRATTGTVRELSGASRFGQVIQGRRPAAPGEVSLSTATA</sequence>
<protein>
    <recommendedName>
        <fullName evidence="4">ABC transporter permease</fullName>
    </recommendedName>
</protein>
<accession>A0ABY6G2C0</accession>